<protein>
    <recommendedName>
        <fullName evidence="2">CBS domain-containing protein</fullName>
    </recommendedName>
</protein>
<dbReference type="SUPFAM" id="SSF53448">
    <property type="entry name" value="Nucleotide-diphospho-sugar transferases"/>
    <property type="match status" value="1"/>
</dbReference>
<dbReference type="SMART" id="SM00116">
    <property type="entry name" value="CBS"/>
    <property type="match status" value="2"/>
</dbReference>
<dbReference type="InterPro" id="IPR050486">
    <property type="entry name" value="Mannose-1P_guanyltransferase"/>
</dbReference>
<dbReference type="InterPro" id="IPR046342">
    <property type="entry name" value="CBS_dom_sf"/>
</dbReference>
<dbReference type="PATRIC" id="fig|1217700.3.peg.568"/>
<sequence length="347" mass="39440">MWTKAVIAPNITVKEALQVINDNAYRAAFVLEGDKLVGMVTDGDIRRGLLKNIGLDDEVSKIMNPKPVFCYQEDVSPEVIKEILITHKFLHVPVIDENHHLVNVLTYDSFLETKKLDNPVFIMAGGFGTRLRPLTDNCPKPMLRIGDKPILERIMLHLKKCGFHKFYFSTHYLADQITDYFGNGEHWGVSIKYVYEDEPLGTGGALSLLPDESNLPLIVTNGDVMTKVDFAQLLSFHNEHESCATVAVREYYHQVPFGVIEIDGHYIKGMVEKPKNRSFVNAGIYVLQPEVIKSVKSNEKIDMPTLLLNHMSKEQKVSCFPIHEYWLDVGRMDDFELAQRDVQSGIF</sequence>
<dbReference type="Gene3D" id="3.90.550.10">
    <property type="entry name" value="Spore Coat Polysaccharide Biosynthesis Protein SpsA, Chain A"/>
    <property type="match status" value="1"/>
</dbReference>
<evidence type="ECO:0000313" key="3">
    <source>
        <dbReference type="EMBL" id="ENX61567.1"/>
    </source>
</evidence>
<dbReference type="OrthoDB" id="9803871at2"/>
<evidence type="ECO:0000259" key="2">
    <source>
        <dbReference type="PROSITE" id="PS51371"/>
    </source>
</evidence>
<keyword evidence="1" id="KW-0129">CBS domain</keyword>
<dbReference type="Pfam" id="PF00571">
    <property type="entry name" value="CBS"/>
    <property type="match status" value="2"/>
</dbReference>
<keyword evidence="4" id="KW-1185">Reference proteome</keyword>
<name>N9TDD7_9GAMM</name>
<dbReference type="AlphaFoldDB" id="N9TDD7"/>
<dbReference type="PANTHER" id="PTHR22572">
    <property type="entry name" value="SUGAR-1-PHOSPHATE GUANYL TRANSFERASE"/>
    <property type="match status" value="1"/>
</dbReference>
<dbReference type="Pfam" id="PF00483">
    <property type="entry name" value="NTP_transferase"/>
    <property type="match status" value="1"/>
</dbReference>
<dbReference type="Gene3D" id="3.10.580.10">
    <property type="entry name" value="CBS-domain"/>
    <property type="match status" value="1"/>
</dbReference>
<organism evidence="3 4">
    <name type="scientific">Acinetobacter higginsii</name>
    <dbReference type="NCBI Taxonomy" id="70347"/>
    <lineage>
        <taxon>Bacteria</taxon>
        <taxon>Pseudomonadati</taxon>
        <taxon>Pseudomonadota</taxon>
        <taxon>Gammaproteobacteria</taxon>
        <taxon>Moraxellales</taxon>
        <taxon>Moraxellaceae</taxon>
        <taxon>Acinetobacter</taxon>
    </lineage>
</organism>
<accession>N9TDD7</accession>
<gene>
    <name evidence="3" type="ORF">F902_00604</name>
</gene>
<dbReference type="CDD" id="cd04607">
    <property type="entry name" value="CBS_pair_NTP_transferase_assoc"/>
    <property type="match status" value="1"/>
</dbReference>
<evidence type="ECO:0000256" key="1">
    <source>
        <dbReference type="PROSITE-ProRule" id="PRU00703"/>
    </source>
</evidence>
<dbReference type="InterPro" id="IPR029044">
    <property type="entry name" value="Nucleotide-diphossugar_trans"/>
</dbReference>
<evidence type="ECO:0000313" key="4">
    <source>
        <dbReference type="Proteomes" id="UP000013084"/>
    </source>
</evidence>
<dbReference type="Proteomes" id="UP000013084">
    <property type="component" value="Unassembled WGS sequence"/>
</dbReference>
<dbReference type="InterPro" id="IPR000644">
    <property type="entry name" value="CBS_dom"/>
</dbReference>
<dbReference type="PROSITE" id="PS51371">
    <property type="entry name" value="CBS"/>
    <property type="match status" value="2"/>
</dbReference>
<feature type="domain" description="CBS" evidence="2">
    <location>
        <begin position="1"/>
        <end position="58"/>
    </location>
</feature>
<dbReference type="InterPro" id="IPR005835">
    <property type="entry name" value="NTP_transferase_dom"/>
</dbReference>
<dbReference type="CDD" id="cd06426">
    <property type="entry name" value="NTP_transferase_like_2"/>
    <property type="match status" value="1"/>
</dbReference>
<proteinExistence type="predicted"/>
<dbReference type="RefSeq" id="WP_005200835.1">
    <property type="nucleotide sequence ID" value="NZ_KB850070.1"/>
</dbReference>
<dbReference type="SUPFAM" id="SSF54631">
    <property type="entry name" value="CBS-domain pair"/>
    <property type="match status" value="1"/>
</dbReference>
<feature type="domain" description="CBS" evidence="2">
    <location>
        <begin position="63"/>
        <end position="120"/>
    </location>
</feature>
<reference evidence="3 4" key="1">
    <citation type="submission" date="2013-02" db="EMBL/GenBank/DDBJ databases">
        <title>The Genome Sequence of Acinetobacter sp. CIP 70.18.</title>
        <authorList>
            <consortium name="The Broad Institute Genome Sequencing Platform"/>
            <consortium name="The Broad Institute Genome Sequencing Center for Infectious Disease"/>
            <person name="Cerqueira G."/>
            <person name="Feldgarden M."/>
            <person name="Courvalin P."/>
            <person name="Perichon B."/>
            <person name="Grillot-Courvalin C."/>
            <person name="Clermont D."/>
            <person name="Rocha E."/>
            <person name="Yoon E.-J."/>
            <person name="Nemec A."/>
            <person name="Walker B."/>
            <person name="Young S.K."/>
            <person name="Zeng Q."/>
            <person name="Gargeya S."/>
            <person name="Fitzgerald M."/>
            <person name="Haas B."/>
            <person name="Abouelleil A."/>
            <person name="Alvarado L."/>
            <person name="Arachchi H.M."/>
            <person name="Berlin A.M."/>
            <person name="Chapman S.B."/>
            <person name="Dewar J."/>
            <person name="Goldberg J."/>
            <person name="Griggs A."/>
            <person name="Gujja S."/>
            <person name="Hansen M."/>
            <person name="Howarth C."/>
            <person name="Imamovic A."/>
            <person name="Larimer J."/>
            <person name="McCowan C."/>
            <person name="Murphy C."/>
            <person name="Neiman D."/>
            <person name="Pearson M."/>
            <person name="Priest M."/>
            <person name="Roberts A."/>
            <person name="Saif S."/>
            <person name="Shea T."/>
            <person name="Sisk P."/>
            <person name="Sykes S."/>
            <person name="Wortman J."/>
            <person name="Nusbaum C."/>
            <person name="Birren B."/>
        </authorList>
    </citation>
    <scope>NUCLEOTIDE SEQUENCE [LARGE SCALE GENOMIC DNA]</scope>
    <source>
        <strain evidence="3 4">CIP 70.18</strain>
    </source>
</reference>
<dbReference type="HOGENOM" id="CLU_045375_0_0_6"/>
<dbReference type="EMBL" id="APRN01000030">
    <property type="protein sequence ID" value="ENX61567.1"/>
    <property type="molecule type" value="Genomic_DNA"/>
</dbReference>
<comment type="caution">
    <text evidence="3">The sequence shown here is derived from an EMBL/GenBank/DDBJ whole genome shotgun (WGS) entry which is preliminary data.</text>
</comment>